<evidence type="ECO:0000313" key="4">
    <source>
        <dbReference type="EMBL" id="OEU17948.1"/>
    </source>
</evidence>
<dbReference type="InterPro" id="IPR036291">
    <property type="entry name" value="NAD(P)-bd_dom_sf"/>
</dbReference>
<feature type="compositionally biased region" description="Low complexity" evidence="1">
    <location>
        <begin position="21"/>
        <end position="30"/>
    </location>
</feature>
<dbReference type="SUPFAM" id="SSF51735">
    <property type="entry name" value="NAD(P)-binding Rossmann-fold domains"/>
    <property type="match status" value="1"/>
</dbReference>
<feature type="region of interest" description="Disordered" evidence="1">
    <location>
        <begin position="1"/>
        <end position="88"/>
    </location>
</feature>
<organism evidence="4 5">
    <name type="scientific">Fragilariopsis cylindrus CCMP1102</name>
    <dbReference type="NCBI Taxonomy" id="635003"/>
    <lineage>
        <taxon>Eukaryota</taxon>
        <taxon>Sar</taxon>
        <taxon>Stramenopiles</taxon>
        <taxon>Ochrophyta</taxon>
        <taxon>Bacillariophyta</taxon>
        <taxon>Bacillariophyceae</taxon>
        <taxon>Bacillariophycidae</taxon>
        <taxon>Bacillariales</taxon>
        <taxon>Bacillariaceae</taxon>
        <taxon>Fragilariopsis</taxon>
    </lineage>
</organism>
<feature type="compositionally biased region" description="Low complexity" evidence="1">
    <location>
        <begin position="50"/>
        <end position="60"/>
    </location>
</feature>
<dbReference type="Gene3D" id="3.40.50.720">
    <property type="entry name" value="NAD(P)-binding Rossmann-like Domain"/>
    <property type="match status" value="1"/>
</dbReference>
<dbReference type="KEGG" id="fcy:FRACYDRAFT_238379"/>
<evidence type="ECO:0000259" key="3">
    <source>
        <dbReference type="Pfam" id="PF01370"/>
    </source>
</evidence>
<feature type="region of interest" description="Disordered" evidence="1">
    <location>
        <begin position="749"/>
        <end position="773"/>
    </location>
</feature>
<proteinExistence type="predicted"/>
<dbReference type="PANTHER" id="PTHR20916">
    <property type="entry name" value="CYSTEINE AND GLYCINE-RICH PROTEIN 2 BINDING PROTEIN"/>
    <property type="match status" value="1"/>
</dbReference>
<feature type="compositionally biased region" description="Basic and acidic residues" evidence="1">
    <location>
        <begin position="1"/>
        <end position="13"/>
    </location>
</feature>
<dbReference type="EMBL" id="KV784357">
    <property type="protein sequence ID" value="OEU17948.1"/>
    <property type="molecule type" value="Genomic_DNA"/>
</dbReference>
<feature type="region of interest" description="Disordered" evidence="1">
    <location>
        <begin position="107"/>
        <end position="142"/>
    </location>
</feature>
<feature type="compositionally biased region" description="Low complexity" evidence="1">
    <location>
        <begin position="757"/>
        <end position="773"/>
    </location>
</feature>
<feature type="compositionally biased region" description="Low complexity" evidence="1">
    <location>
        <begin position="368"/>
        <end position="384"/>
    </location>
</feature>
<accession>A0A1E7FIF7</accession>
<feature type="compositionally biased region" description="Basic and acidic residues" evidence="1">
    <location>
        <begin position="349"/>
        <end position="361"/>
    </location>
</feature>
<feature type="region of interest" description="Disordered" evidence="1">
    <location>
        <begin position="311"/>
        <end position="337"/>
    </location>
</feature>
<dbReference type="Pfam" id="PF01370">
    <property type="entry name" value="Epimerase"/>
    <property type="match status" value="1"/>
</dbReference>
<evidence type="ECO:0000313" key="5">
    <source>
        <dbReference type="Proteomes" id="UP000095751"/>
    </source>
</evidence>
<sequence>MRRQRREDRQRDYSEEEQEENGNNNNNNNNSIIQWQSPPPNRVAASPYANNNNNNDQNNSIDDDDDDGSCSVRSFNSYDSSNNNNKNGRINAEEEYLDGLGNVGHYQSFVMESPPSDKISSSNNVGGDNNAMGGGGGNLHHRHNHAVVHTTPSFDEQHDNDNDYDYDYDDESPQHRQMRQRTFLSSLHGTSKHHAIQQLHKDHSPLLGSSLSNYTNRLAAWTMRSLTSSSTTRIARWCLGIGMLFYILLLFRSTYFLTGTTSSLLEEQDSYYQFGPDNHNRYISYNNKAAAHTQRNTRGYNNVYNYYYNTYNNNNNNNNNNDNSHPSTSTTSTPTTTILPRWYEEQIRISEDTRIKQEIQKSQRSSRTKPPSAPTASSSSYMSSFFSSPTAATAEVVGQEWHHISSLDERQQQKSPTLSTSRLREDDDDDEDKRNDELELASIDDLCGYSAQHSVLTTPQQYPSKAALNSNSRVVITGILNPIGIALALKLKQHCGVQHIAGVDTMFPNTVLNRLLVQERIQLLTTNIPKLYKQIYLPYFGLDSKLKTKTKKKKQHSGGNRNNNKKSLEDEMLWMQDFEPTHVVHLSSYSMDVMYNDALIDPNWKNTRSPYIVSEEEKKKKLDNNQNQNQQQNQQQPYFYPIRTGMVSMEQILQTVSSFPVNERPQLLYATTANNGNSVNNTSSSTTDTGDDDTLFQTMKQMDEVLADTYHTLTNYQLPSIGLRLPNAIYGPWGYAGSIMHDMMERAVEVEKEEEQQQQQSSSSSSSRSSSSTTNLDLLYVDDAVDAIISALQHRPDAPTIVTVPSEATASTESIASAIQSVLNNGSSKNTNNDRAILEEENAIANPPPPINGIRRRRLKMKNAKNFRRLNNNSNSNSNINSNKKTVMDPQTPLKDGLLKSIAWHLDRLAPYGPAPTETGDELLKRHKKKTCGPFDINCHKSNDYLPCNSECNIHEKCLPSIFDDTRELMYDVSEGCDIVLYTQSLGYNVEDMELHAEYMNDKDLDDDELLVCNFAVVPRESDLVSLVANKVPNDQLAKFGIEPQPSDRSSKDMRERKLNGLNGRLLYRGWILIWVKDGMRELTAPNSSLLKLSPSKFFHPTVKYGLYVEDNFKVSPNLDDILFLADQMKRRKLNDRSLKKEESIETPHGTIKKKVKYRIPQEPARQAAILFAPLRYPTTDDPIIEQYRAGRRKLTVYDAAKFMQYEVGYDSDEKASPSLRRQREYYERIPSYINKNDELRSNSEPWYRYSMRHWVRSRWVLHDFALEDSRLLRCDWYQEHVQWGNDLDQLSFANVMAVRELKRRIAHQEPDDHVKTFIEINPELHDLTDSYEWHPMETEANKLHREPINWKSQQPAPVQVMIDANGKLQAQTEDAISEEDTPLYVRIMSERVMGASRRIWARMRKKLAEAKKSQKQIEK</sequence>
<keyword evidence="2" id="KW-1133">Transmembrane helix</keyword>
<evidence type="ECO:0000256" key="1">
    <source>
        <dbReference type="SAM" id="MobiDB-lite"/>
    </source>
</evidence>
<dbReference type="Proteomes" id="UP000095751">
    <property type="component" value="Unassembled WGS sequence"/>
</dbReference>
<feature type="region of interest" description="Disordered" evidence="1">
    <location>
        <begin position="404"/>
        <end position="434"/>
    </location>
</feature>
<feature type="domain" description="NAD-dependent epimerase/dehydratase" evidence="3">
    <location>
        <begin position="646"/>
        <end position="795"/>
    </location>
</feature>
<name>A0A1E7FIF7_9STRA</name>
<feature type="transmembrane region" description="Helical" evidence="2">
    <location>
        <begin position="234"/>
        <end position="257"/>
    </location>
</feature>
<protein>
    <recommendedName>
        <fullName evidence="3">NAD-dependent epimerase/dehydratase domain-containing protein</fullName>
    </recommendedName>
</protein>
<dbReference type="PANTHER" id="PTHR20916:SF18">
    <property type="entry name" value="IPT_TIG DOMAIN-CONTAINING PROTEIN"/>
    <property type="match status" value="1"/>
</dbReference>
<keyword evidence="5" id="KW-1185">Reference proteome</keyword>
<keyword evidence="2" id="KW-0472">Membrane</keyword>
<feature type="region of interest" description="Disordered" evidence="1">
    <location>
        <begin position="869"/>
        <end position="889"/>
    </location>
</feature>
<feature type="region of interest" description="Disordered" evidence="1">
    <location>
        <begin position="349"/>
        <end position="384"/>
    </location>
</feature>
<reference evidence="4 5" key="1">
    <citation type="submission" date="2016-09" db="EMBL/GenBank/DDBJ databases">
        <title>Extensive genetic diversity and differential bi-allelic expression allows diatom success in the polar Southern Ocean.</title>
        <authorList>
            <consortium name="DOE Joint Genome Institute"/>
            <person name="Mock T."/>
            <person name="Otillar R.P."/>
            <person name="Strauss J."/>
            <person name="Dupont C."/>
            <person name="Frickenhaus S."/>
            <person name="Maumus F."/>
            <person name="Mcmullan M."/>
            <person name="Sanges R."/>
            <person name="Schmutz J."/>
            <person name="Toseland A."/>
            <person name="Valas R."/>
            <person name="Veluchamy A."/>
            <person name="Ward B.J."/>
            <person name="Allen A."/>
            <person name="Barry K."/>
            <person name="Falciatore A."/>
            <person name="Ferrante M."/>
            <person name="Fortunato A.E."/>
            <person name="Gloeckner G."/>
            <person name="Gruber A."/>
            <person name="Hipkin R."/>
            <person name="Janech M."/>
            <person name="Kroth P."/>
            <person name="Leese F."/>
            <person name="Lindquist E."/>
            <person name="Lyon B.R."/>
            <person name="Martin J."/>
            <person name="Mayer C."/>
            <person name="Parker M."/>
            <person name="Quesneville H."/>
            <person name="Raymond J."/>
            <person name="Uhlig C."/>
            <person name="Valentin K.U."/>
            <person name="Worden A.Z."/>
            <person name="Armbrust E.V."/>
            <person name="Bowler C."/>
            <person name="Green B."/>
            <person name="Moulton V."/>
            <person name="Van Oosterhout C."/>
            <person name="Grigoriev I."/>
        </authorList>
    </citation>
    <scope>NUCLEOTIDE SEQUENCE [LARGE SCALE GENOMIC DNA]</scope>
    <source>
        <strain evidence="4 5">CCMP1102</strain>
    </source>
</reference>
<evidence type="ECO:0000256" key="2">
    <source>
        <dbReference type="SAM" id="Phobius"/>
    </source>
</evidence>
<dbReference type="OrthoDB" id="45093at2759"/>
<feature type="compositionally biased region" description="Low complexity" evidence="1">
    <location>
        <begin position="74"/>
        <end position="88"/>
    </location>
</feature>
<gene>
    <name evidence="4" type="ORF">FRACYDRAFT_238379</name>
</gene>
<feature type="compositionally biased region" description="Low complexity" evidence="1">
    <location>
        <begin position="871"/>
        <end position="883"/>
    </location>
</feature>
<keyword evidence="2" id="KW-0812">Transmembrane</keyword>
<dbReference type="InterPro" id="IPR001509">
    <property type="entry name" value="Epimerase_deHydtase"/>
</dbReference>
<dbReference type="InParanoid" id="A0A1E7FIF7"/>